<protein>
    <submittedName>
        <fullName evidence="3">Uncharacterized protein</fullName>
    </submittedName>
</protein>
<proteinExistence type="predicted"/>
<dbReference type="Proteomes" id="UP000186817">
    <property type="component" value="Unassembled WGS sequence"/>
</dbReference>
<feature type="compositionally biased region" description="Basic and acidic residues" evidence="2">
    <location>
        <begin position="818"/>
        <end position="828"/>
    </location>
</feature>
<evidence type="ECO:0000313" key="3">
    <source>
        <dbReference type="EMBL" id="OLP83046.1"/>
    </source>
</evidence>
<organism evidence="3 4">
    <name type="scientific">Symbiodinium microadriaticum</name>
    <name type="common">Dinoflagellate</name>
    <name type="synonym">Zooxanthella microadriatica</name>
    <dbReference type="NCBI Taxonomy" id="2951"/>
    <lineage>
        <taxon>Eukaryota</taxon>
        <taxon>Sar</taxon>
        <taxon>Alveolata</taxon>
        <taxon>Dinophyceae</taxon>
        <taxon>Suessiales</taxon>
        <taxon>Symbiodiniaceae</taxon>
        <taxon>Symbiodinium</taxon>
    </lineage>
</organism>
<evidence type="ECO:0000256" key="2">
    <source>
        <dbReference type="SAM" id="MobiDB-lite"/>
    </source>
</evidence>
<feature type="region of interest" description="Disordered" evidence="2">
    <location>
        <begin position="1346"/>
        <end position="1372"/>
    </location>
</feature>
<dbReference type="OrthoDB" id="422224at2759"/>
<feature type="region of interest" description="Disordered" evidence="2">
    <location>
        <begin position="1400"/>
        <end position="1493"/>
    </location>
</feature>
<accession>A0A1Q9CJG4</accession>
<feature type="coiled-coil region" evidence="1">
    <location>
        <begin position="1069"/>
        <end position="1096"/>
    </location>
</feature>
<dbReference type="EMBL" id="LSRX01001146">
    <property type="protein sequence ID" value="OLP83046.1"/>
    <property type="molecule type" value="Genomic_DNA"/>
</dbReference>
<feature type="compositionally biased region" description="Low complexity" evidence="2">
    <location>
        <begin position="1421"/>
        <end position="1433"/>
    </location>
</feature>
<comment type="caution">
    <text evidence="3">The sequence shown here is derived from an EMBL/GenBank/DDBJ whole genome shotgun (WGS) entry which is preliminary data.</text>
</comment>
<dbReference type="SUPFAM" id="SSF49899">
    <property type="entry name" value="Concanavalin A-like lectins/glucanases"/>
    <property type="match status" value="1"/>
</dbReference>
<evidence type="ECO:0000256" key="1">
    <source>
        <dbReference type="SAM" id="Coils"/>
    </source>
</evidence>
<feature type="region of interest" description="Disordered" evidence="2">
    <location>
        <begin position="817"/>
        <end position="846"/>
    </location>
</feature>
<feature type="compositionally biased region" description="Basic and acidic residues" evidence="2">
    <location>
        <begin position="174"/>
        <end position="185"/>
    </location>
</feature>
<feature type="compositionally biased region" description="Basic and acidic residues" evidence="2">
    <location>
        <begin position="1346"/>
        <end position="1356"/>
    </location>
</feature>
<reference evidence="3 4" key="1">
    <citation type="submission" date="2016-02" db="EMBL/GenBank/DDBJ databases">
        <title>Genome analysis of coral dinoflagellate symbionts highlights evolutionary adaptations to a symbiotic lifestyle.</title>
        <authorList>
            <person name="Aranda M."/>
            <person name="Li Y."/>
            <person name="Liew Y.J."/>
            <person name="Baumgarten S."/>
            <person name="Simakov O."/>
            <person name="Wilson M."/>
            <person name="Piel J."/>
            <person name="Ashoor H."/>
            <person name="Bougouffa S."/>
            <person name="Bajic V.B."/>
            <person name="Ryu T."/>
            <person name="Ravasi T."/>
            <person name="Bayer T."/>
            <person name="Micklem G."/>
            <person name="Kim H."/>
            <person name="Bhak J."/>
            <person name="Lajeunesse T.C."/>
            <person name="Voolstra C.R."/>
        </authorList>
    </citation>
    <scope>NUCLEOTIDE SEQUENCE [LARGE SCALE GENOMIC DNA]</scope>
    <source>
        <strain evidence="3 4">CCMP2467</strain>
    </source>
</reference>
<feature type="compositionally biased region" description="Low complexity" evidence="2">
    <location>
        <begin position="1359"/>
        <end position="1372"/>
    </location>
</feature>
<feature type="region of interest" description="Disordered" evidence="2">
    <location>
        <begin position="168"/>
        <end position="198"/>
    </location>
</feature>
<keyword evidence="1" id="KW-0175">Coiled coil</keyword>
<evidence type="ECO:0000313" key="4">
    <source>
        <dbReference type="Proteomes" id="UP000186817"/>
    </source>
</evidence>
<gene>
    <name evidence="3" type="ORF">AK812_SmicGene36240</name>
</gene>
<keyword evidence="4" id="KW-1185">Reference proteome</keyword>
<feature type="compositionally biased region" description="Low complexity" evidence="2">
    <location>
        <begin position="1441"/>
        <end position="1455"/>
    </location>
</feature>
<dbReference type="Gene3D" id="2.60.120.200">
    <property type="match status" value="1"/>
</dbReference>
<name>A0A1Q9CJG4_SYMMI</name>
<sequence>MKTYGLLQVEGSQSSAKDVNTLLSVHQHRANNSIDATGVRHSQVSAQSNTSGIRDEFNASDERFAEQLAAIQARIDERLAASDNPNSLPVVIATAIEFIAEKLADVDVTVVDIDDEIGVADQARVSELEAKVECLLLRGPLKRRCLRKLIISKMSTLQAEAAEEEEAAAAAATERSESGRSERAAKAAARAGRAARRKESRVWHTATEKDVESKSLAAKDCFIAPVLNVNAERLFLDLGGYDCFPSFRLGSFNVQWPSAITSAFDVVAGCINENNKLSCLAFEVAKQIPFLDRFTSDCTDRNQIFSCVASNIKSSLPIIGDCESFGCIASEITQEIPFVGTWVEACSEESNVILCMGNRFLQDVPIFQAVQEFFVEIKDCVLERSAVDLVSAGGVVAFGCLFERMAQDIPVLSTTAEMLGRVTDCISSNTSPVTIFAGGAISWGCFIYEVVQAVPFMKNVFDMLNPCNEGENVWDCVVRFVGEIPPFNYLKKVLEAGKDFIPFVITKTVELFLNVVQFLDPLENSLSLVQENHSKKSPLVHYDDGQARIVSFLQKAAKSPLTGVSHRKMGGSAPRSRAKAAKTWNPVSFWKQRAGHPDASDDPGLFSFDFGLNGEVERTELITQFGGKEDHTLSCLGYAPKHANLESGVQPEDWKETKPDEFIELTPFAMPCGLDYYQDTTKTKDWQGFAPFTRVFAVEKCMTFNQQFNFGSFSLGVAALGDWKFELPEPNIAFEVGLCFPWSGNQVLGLLSQLELAITVVAVEVIRFTWRWNDFTDGNDFRFQASELKSTFIWPDVLEGNLRGGAGPRGTPIVLQQKAEEKKAEEAPKSTTNSSSRAPRPPRSAGMWQRDLTFRSLRMENSSTPVVDQVYRNSQALKKLGHKTRRKASLRQHTNATSGTTIPLLAFDSDSVLPDILKDLFGASFELVLDHGVINMKLNGRVLTLNSPEVDVNLLDLPGIIEQILNVALDDDDNERGGYAKETIRSVFNSDENPLDPAAWEVAAVTTEELGPLLWLRPEGVQSNSDGNVTGWTSTVEIGGNTISLGAAPADPKVQKVLNPWLRKGHLKVQAQDLEIQRMRRQLEEATQREQALREQASTTPTGNAVLDAVLLGVQQLQTLQAQQLANPKKADAPETVKTGITAFPKLAPPDPAGGSLEFQDWMQLIAGLMSDFSDSSQLWWSGVVQVSKDAYDKWVVATPIERLTVEPDDKPELTEGKWGRVNARACAMLLEALDPTVKSDIIARKANQAASQILFRLYTTYQPGGTGERNLVLSNLQNPHVVQDAVAGVSALRAWGRWYQRCIDFGMSLPDPMVLVGGLTSMTKPVISKVAKKGGSSNLALKDCKAGKAEPKTQDQKPSVQAASTSTPASQSVVHATPVLNMENFMQQAVQALKQLEANPPRNDATPQSQPPHPQPEGVSTSSQPSSTPNPSVKRLTIRSVMPSSCFPVSSSSPANEPPVEPSPVASQPPLSGYALLDSGATHPMRQASSEEEWIEADEVQVSLAGDQTTVMRFTRAGTLLLPPGRDGLAQPIVPMGAIIEQLGYKLVWFKHPNHINILESHAHKLFRYGWAEENLDSQPLPELARWDPIQLATVLEEYGRVLYEQGSTRRNYAETINGILQRFPYLKSFLAGPWKLLTTWESLWPGKVHPPMPLPLLKALVTTALAWQWIRLAMVLLLGFYGLLRPCEVIALKVKDCLLASETGCQDAIFLRQKQDERKMCPDSNGKEPVLMTDPVSCLPLVRFGLEGRGRLSMSYQPYSSGAGLEVFLVAAVFGDDQGGEPQFLFDFGSFPSAGYGAMFQSRRFKAYASGTEVIADNATDDNFLHLYRVRFDLTAGQLSIYRDGQLLKSAALSATSLNAESIDEAEAFTVGGQASAGSTDLRYFRGIFGELLLFNGLLDVQKICGEVTPAMWLKADELSDPVATWKDSYQNELLASQANPAIVTTTDSPFVRTVQFGPITPLRYGGGLGSFPPTLVSGGNIDIWLLIKPDATTVQRQFIFSYGTFPSAGIAVTVDNTLHIHACGETVDFDPSYFLRNELALYEIYFQRESGGGLLFGVNGPEYGAGRRADGWTADYLDDAGFVIGGRADQETTEAYTGILAEMLFFDVHVDWEAGYLDEVKAIDDYIFRKWGAVTRAITGSKGPNGIAETWPKEVASPKDQRAEEAVLWQSRCEDLHTRLNSGQSLGREADDRRSLVMGSTGGSRAAEEEQCTEWQVTAVEFLRESQEWLQELDLFTLACLLDELGLLEELLDLVKQPALLLAELSDLQLQNSIPPSVTDGRWHLFVDQALRLFCRLFQTLLTEVPSAVLQDAWNLLAVSICAIGAYAFD</sequence>
<dbReference type="InterPro" id="IPR013320">
    <property type="entry name" value="ConA-like_dom_sf"/>
</dbReference>